<evidence type="ECO:0000313" key="2">
    <source>
        <dbReference type="Proteomes" id="UP000499080"/>
    </source>
</evidence>
<reference evidence="1 2" key="1">
    <citation type="journal article" date="2019" name="Sci. Rep.">
        <title>Orb-weaving spider Araneus ventricosus genome elucidates the spidroin gene catalogue.</title>
        <authorList>
            <person name="Kono N."/>
            <person name="Nakamura H."/>
            <person name="Ohtoshi R."/>
            <person name="Moran D.A.P."/>
            <person name="Shinohara A."/>
            <person name="Yoshida Y."/>
            <person name="Fujiwara M."/>
            <person name="Mori M."/>
            <person name="Tomita M."/>
            <person name="Arakawa K."/>
        </authorList>
    </citation>
    <scope>NUCLEOTIDE SEQUENCE [LARGE SCALE GENOMIC DNA]</scope>
</reference>
<protein>
    <submittedName>
        <fullName evidence="1">Uncharacterized protein</fullName>
    </submittedName>
</protein>
<dbReference type="EMBL" id="BGPR01006277">
    <property type="protein sequence ID" value="GBN17595.1"/>
    <property type="molecule type" value="Genomic_DNA"/>
</dbReference>
<name>A0A4Y2LRY3_ARAVE</name>
<dbReference type="Proteomes" id="UP000499080">
    <property type="component" value="Unassembled WGS sequence"/>
</dbReference>
<proteinExistence type="predicted"/>
<gene>
    <name evidence="1" type="ORF">AVEN_200940_1</name>
</gene>
<sequence>MEFDSHYSKCEHKPLQFDLVPINRLDIQSYSFNWQKDMERILDGHPLRHFTGTNSIKSRAKHPEGPNVLQEPAGEKTYLLTVPYFNSKLTQRNTLPVKMPKPNNAKNLHEPRWRANSPVEKFDLKINKVETLMETTTKVKTNTI</sequence>
<accession>A0A4Y2LRY3</accession>
<organism evidence="1 2">
    <name type="scientific">Araneus ventricosus</name>
    <name type="common">Orbweaver spider</name>
    <name type="synonym">Epeira ventricosa</name>
    <dbReference type="NCBI Taxonomy" id="182803"/>
    <lineage>
        <taxon>Eukaryota</taxon>
        <taxon>Metazoa</taxon>
        <taxon>Ecdysozoa</taxon>
        <taxon>Arthropoda</taxon>
        <taxon>Chelicerata</taxon>
        <taxon>Arachnida</taxon>
        <taxon>Araneae</taxon>
        <taxon>Araneomorphae</taxon>
        <taxon>Entelegynae</taxon>
        <taxon>Araneoidea</taxon>
        <taxon>Araneidae</taxon>
        <taxon>Araneus</taxon>
    </lineage>
</organism>
<comment type="caution">
    <text evidence="1">The sequence shown here is derived from an EMBL/GenBank/DDBJ whole genome shotgun (WGS) entry which is preliminary data.</text>
</comment>
<keyword evidence="2" id="KW-1185">Reference proteome</keyword>
<evidence type="ECO:0000313" key="1">
    <source>
        <dbReference type="EMBL" id="GBN17595.1"/>
    </source>
</evidence>
<dbReference type="AlphaFoldDB" id="A0A4Y2LRY3"/>